<dbReference type="EMBL" id="JAPWIE010000006">
    <property type="protein sequence ID" value="MCZ4552615.1"/>
    <property type="molecule type" value="Genomic_DNA"/>
</dbReference>
<proteinExistence type="predicted"/>
<evidence type="ECO:0000259" key="1">
    <source>
        <dbReference type="Pfam" id="PF07858"/>
    </source>
</evidence>
<evidence type="ECO:0000313" key="2">
    <source>
        <dbReference type="EMBL" id="MCZ4552615.1"/>
    </source>
</evidence>
<gene>
    <name evidence="2" type="ORF">O4213_21675</name>
</gene>
<sequence>MAEKSPAEISQLFLEALALDDPTTALTYVDPDIAYTNVGFAPIHGKRRVAKFFKVMENPRIGFGVQFINVTADGSVVLTERIDELSVGRFRLQFWVCGRFEVHDGLITVWRDYFDFFQFFVKAPLRGLVALALPGTQKPLPKPTVTGVASIG</sequence>
<name>A0ABT4N008_GORRU</name>
<dbReference type="SUPFAM" id="SSF54427">
    <property type="entry name" value="NTF2-like"/>
    <property type="match status" value="1"/>
</dbReference>
<accession>A0ABT4N008</accession>
<evidence type="ECO:0000313" key="3">
    <source>
        <dbReference type="Proteomes" id="UP001067235"/>
    </source>
</evidence>
<dbReference type="InterPro" id="IPR013100">
    <property type="entry name" value="LEH"/>
</dbReference>
<keyword evidence="3" id="KW-1185">Reference proteome</keyword>
<dbReference type="InterPro" id="IPR032710">
    <property type="entry name" value="NTF2-like_dom_sf"/>
</dbReference>
<feature type="domain" description="Limonene-1,2-epoxide hydrolase" evidence="1">
    <location>
        <begin position="6"/>
        <end position="121"/>
    </location>
</feature>
<reference evidence="2" key="1">
    <citation type="submission" date="2022-12" db="EMBL/GenBank/DDBJ databases">
        <authorList>
            <person name="Krivoruchko A.V."/>
            <person name="Elkin A."/>
        </authorList>
    </citation>
    <scope>NUCLEOTIDE SEQUENCE</scope>
    <source>
        <strain evidence="2">IEGM 1388</strain>
    </source>
</reference>
<dbReference type="RefSeq" id="WP_301573284.1">
    <property type="nucleotide sequence ID" value="NZ_JAPWIE010000006.1"/>
</dbReference>
<protein>
    <submittedName>
        <fullName evidence="2">Nuclear transport factor 2 family protein</fullName>
    </submittedName>
</protein>
<organism evidence="2 3">
    <name type="scientific">Gordonia rubripertincta</name>
    <name type="common">Rhodococcus corallinus</name>
    <dbReference type="NCBI Taxonomy" id="36822"/>
    <lineage>
        <taxon>Bacteria</taxon>
        <taxon>Bacillati</taxon>
        <taxon>Actinomycetota</taxon>
        <taxon>Actinomycetes</taxon>
        <taxon>Mycobacteriales</taxon>
        <taxon>Gordoniaceae</taxon>
        <taxon>Gordonia</taxon>
    </lineage>
</organism>
<dbReference type="Pfam" id="PF07858">
    <property type="entry name" value="LEH"/>
    <property type="match status" value="1"/>
</dbReference>
<dbReference type="Gene3D" id="3.10.450.50">
    <property type="match status" value="1"/>
</dbReference>
<comment type="caution">
    <text evidence="2">The sequence shown here is derived from an EMBL/GenBank/DDBJ whole genome shotgun (WGS) entry which is preliminary data.</text>
</comment>
<dbReference type="Proteomes" id="UP001067235">
    <property type="component" value="Unassembled WGS sequence"/>
</dbReference>